<dbReference type="InterPro" id="IPR012336">
    <property type="entry name" value="Thioredoxin-like_fold"/>
</dbReference>
<evidence type="ECO:0000256" key="2">
    <source>
        <dbReference type="ARBA" id="ARBA00007409"/>
    </source>
</evidence>
<dbReference type="InterPro" id="IPR026928">
    <property type="entry name" value="FAX/IsoI-like"/>
</dbReference>
<gene>
    <name evidence="5" type="ORF">CDV36_014266</name>
</gene>
<dbReference type="CDD" id="cd03193">
    <property type="entry name" value="GST_C_Metaxin"/>
    <property type="match status" value="1"/>
</dbReference>
<feature type="domain" description="Metaxin glutathione S-transferase" evidence="3">
    <location>
        <begin position="205"/>
        <end position="248"/>
    </location>
</feature>
<evidence type="ECO:0000259" key="4">
    <source>
        <dbReference type="Pfam" id="PF17172"/>
    </source>
</evidence>
<evidence type="ECO:0000259" key="3">
    <source>
        <dbReference type="Pfam" id="PF17171"/>
    </source>
</evidence>
<dbReference type="STRING" id="2010991.A0A3M2RIC9"/>
<organism evidence="5 6">
    <name type="scientific">Fusarium kuroshium</name>
    <dbReference type="NCBI Taxonomy" id="2010991"/>
    <lineage>
        <taxon>Eukaryota</taxon>
        <taxon>Fungi</taxon>
        <taxon>Dikarya</taxon>
        <taxon>Ascomycota</taxon>
        <taxon>Pezizomycotina</taxon>
        <taxon>Sordariomycetes</taxon>
        <taxon>Hypocreomycetidae</taxon>
        <taxon>Hypocreales</taxon>
        <taxon>Nectriaceae</taxon>
        <taxon>Fusarium</taxon>
        <taxon>Fusarium solani species complex</taxon>
    </lineage>
</organism>
<dbReference type="SFLD" id="SFLDS00019">
    <property type="entry name" value="Glutathione_Transferase_(cytos"/>
    <property type="match status" value="1"/>
</dbReference>
<dbReference type="Proteomes" id="UP000277212">
    <property type="component" value="Unassembled WGS sequence"/>
</dbReference>
<comment type="caution">
    <text evidence="5">The sequence shown here is derived from an EMBL/GenBank/DDBJ whole genome shotgun (WGS) entry which is preliminary data.</text>
</comment>
<dbReference type="InterPro" id="IPR033468">
    <property type="entry name" value="Metaxin_GST"/>
</dbReference>
<dbReference type="PANTHER" id="PTHR12289">
    <property type="entry name" value="METAXIN RELATED"/>
    <property type="match status" value="1"/>
</dbReference>
<dbReference type="InterPro" id="IPR036249">
    <property type="entry name" value="Thioredoxin-like_sf"/>
</dbReference>
<dbReference type="SUPFAM" id="SSF52833">
    <property type="entry name" value="Thioredoxin-like"/>
    <property type="match status" value="1"/>
</dbReference>
<dbReference type="SFLD" id="SFLDG01200">
    <property type="entry name" value="SUF1.1"/>
    <property type="match status" value="1"/>
</dbReference>
<dbReference type="SFLD" id="SFLDG01180">
    <property type="entry name" value="SUF1"/>
    <property type="match status" value="1"/>
</dbReference>
<keyword evidence="6" id="KW-1185">Reference proteome</keyword>
<evidence type="ECO:0008006" key="7">
    <source>
        <dbReference type="Google" id="ProtNLM"/>
    </source>
</evidence>
<comment type="similarity">
    <text evidence="2">Belongs to the GST superfamily.</text>
</comment>
<dbReference type="GO" id="GO:0005737">
    <property type="term" value="C:cytoplasm"/>
    <property type="evidence" value="ECO:0007669"/>
    <property type="project" value="TreeGrafter"/>
</dbReference>
<dbReference type="OrthoDB" id="5809458at2759"/>
<evidence type="ECO:0000313" key="6">
    <source>
        <dbReference type="Proteomes" id="UP000277212"/>
    </source>
</evidence>
<feature type="domain" description="Thioredoxin-like fold" evidence="4">
    <location>
        <begin position="30"/>
        <end position="126"/>
    </location>
</feature>
<proteinExistence type="inferred from homology"/>
<dbReference type="Pfam" id="PF17171">
    <property type="entry name" value="GST_C_6"/>
    <property type="match status" value="1"/>
</dbReference>
<dbReference type="EMBL" id="NKUJ01000441">
    <property type="protein sequence ID" value="RMJ05066.1"/>
    <property type="molecule type" value="Genomic_DNA"/>
</dbReference>
<dbReference type="InterPro" id="IPR040079">
    <property type="entry name" value="Glutathione_S-Trfase"/>
</dbReference>
<evidence type="ECO:0000256" key="1">
    <source>
        <dbReference type="ARBA" id="ARBA00006475"/>
    </source>
</evidence>
<evidence type="ECO:0000313" key="5">
    <source>
        <dbReference type="EMBL" id="RMJ05066.1"/>
    </source>
</evidence>
<reference evidence="5 6" key="1">
    <citation type="submission" date="2017-06" db="EMBL/GenBank/DDBJ databases">
        <title>Comparative genomic analysis of Ambrosia Fusariam Clade fungi.</title>
        <authorList>
            <person name="Stajich J.E."/>
            <person name="Carrillo J."/>
            <person name="Kijimoto T."/>
            <person name="Eskalen A."/>
            <person name="O'Donnell K."/>
            <person name="Kasson M."/>
        </authorList>
    </citation>
    <scope>NUCLEOTIDE SEQUENCE [LARGE SCALE GENOMIC DNA]</scope>
    <source>
        <strain evidence="5">UCR3666</strain>
    </source>
</reference>
<name>A0A3M2RIC9_9HYPO</name>
<protein>
    <recommendedName>
        <fullName evidence="7">Thioredoxin-like fold domain-containing protein</fullName>
    </recommendedName>
</protein>
<dbReference type="PANTHER" id="PTHR12289:SF41">
    <property type="entry name" value="FAILED AXON CONNECTIONS-RELATED"/>
    <property type="match status" value="1"/>
</dbReference>
<comment type="similarity">
    <text evidence="1">Belongs to the FAX family.</text>
</comment>
<accession>A0A3M2RIC9</accession>
<dbReference type="Pfam" id="PF17172">
    <property type="entry name" value="GST_N_4"/>
    <property type="match status" value="1"/>
</dbReference>
<dbReference type="AlphaFoldDB" id="A0A3M2RIC9"/>
<dbReference type="InterPro" id="IPR050931">
    <property type="entry name" value="Mito_Protein_Transport_Metaxin"/>
</dbReference>
<sequence length="260" mass="29256">MSLRKMASKNIPQITLFRGFGEPGTFTWSPFVIKLETRLRFSGIPYKVGGGSPKTGPRGKIPYVELDTQERLGDSTFIIKRFIEDGIVEDLNAKLSPKEKAIDLAFRALVEDKVSFYGTRERWCDNYYTMRSNALAPIPWPLQVLVGFLVHRNVTKVLWGQGTGRFTDEEVATLREEVWESIDALISEARTSGADRDGPFWALGGKEPTEVDASLFAFIASALTCDASPTSGKVVRQYPTLLEYAGRIHEKYFPDYKGWD</sequence>